<proteinExistence type="predicted"/>
<name>A0AC60VZI5_9ARCH</name>
<gene>
    <name evidence="1" type="ORF">H2B03_06775</name>
</gene>
<protein>
    <submittedName>
        <fullName evidence="1">Uncharacterized protein</fullName>
    </submittedName>
</protein>
<accession>A0AC60VZI5</accession>
<comment type="caution">
    <text evidence="1">The sequence shown here is derived from an EMBL/GenBank/DDBJ whole genome shotgun (WGS) entry which is preliminary data.</text>
</comment>
<sequence length="105" mass="12111">MALYGIYGRHEIDACPINNSKNREMMVQIGKRDMKKVCSEHKINKIIGRFHSALEHTFLWIVDAEDPHLIQKLAMEGGVASFNEVKIVPLIEFENVVKMLEKMDK</sequence>
<dbReference type="EMBL" id="JACEMZ010000049">
    <property type="protein sequence ID" value="MBA4452851.1"/>
    <property type="molecule type" value="Genomic_DNA"/>
</dbReference>
<organism evidence="1 2">
    <name type="scientific">Candidatus Nitrosomaritimum aestuariumsis</name>
    <dbReference type="NCBI Taxonomy" id="3342354"/>
    <lineage>
        <taxon>Archaea</taxon>
        <taxon>Nitrososphaerota</taxon>
        <taxon>Nitrososphaeria</taxon>
        <taxon>Nitrosopumilales</taxon>
        <taxon>Nitrosopumilaceae</taxon>
        <taxon>Candidatus Nitrosomaritimum</taxon>
    </lineage>
</organism>
<dbReference type="Proteomes" id="UP000559653">
    <property type="component" value="Unassembled WGS sequence"/>
</dbReference>
<evidence type="ECO:0000313" key="2">
    <source>
        <dbReference type="Proteomes" id="UP000559653"/>
    </source>
</evidence>
<reference evidence="1 2" key="1">
    <citation type="journal article" date="2020" name="Appl. Environ. Microbiol.">
        <title>Genomic Characteristics of a Novel Species of Ammonia-Oxidizing Archaea from the Jiulong River Estuary.</title>
        <authorList>
            <person name="Zou D."/>
            <person name="Wan R."/>
            <person name="Han L."/>
            <person name="Xu M.N."/>
            <person name="Liu Y."/>
            <person name="Liu H."/>
            <person name="Kao S.J."/>
            <person name="Li M."/>
        </authorList>
    </citation>
    <scope>NUCLEOTIDE SEQUENCE [LARGE SCALE GENOMIC DNA]</scope>
    <source>
        <strain evidence="1">W1bin1</strain>
    </source>
</reference>
<evidence type="ECO:0000313" key="1">
    <source>
        <dbReference type="EMBL" id="MBA4452851.1"/>
    </source>
</evidence>